<dbReference type="InterPro" id="IPR036373">
    <property type="entry name" value="Ribosomal_bL17_sf"/>
</dbReference>
<gene>
    <name evidence="6" type="ORF">OLC1_LOCUS16586</name>
</gene>
<protein>
    <submittedName>
        <fullName evidence="6">OLC1v1008107C1</fullName>
    </submittedName>
</protein>
<name>A0AAV1DNC1_OLDCO</name>
<dbReference type="Gene3D" id="3.90.1030.10">
    <property type="entry name" value="Ribosomal protein L17"/>
    <property type="match status" value="1"/>
</dbReference>
<dbReference type="AlphaFoldDB" id="A0AAV1DNC1"/>
<keyword evidence="7" id="KW-1185">Reference proteome</keyword>
<evidence type="ECO:0000256" key="2">
    <source>
        <dbReference type="ARBA" id="ARBA00022980"/>
    </source>
</evidence>
<dbReference type="PANTHER" id="PTHR14413">
    <property type="entry name" value="RIBOSOMAL PROTEIN L17"/>
    <property type="match status" value="1"/>
</dbReference>
<evidence type="ECO:0000256" key="4">
    <source>
        <dbReference type="RuleBase" id="RU000660"/>
    </source>
</evidence>
<reference evidence="6" key="1">
    <citation type="submission" date="2023-03" db="EMBL/GenBank/DDBJ databases">
        <authorList>
            <person name="Julca I."/>
        </authorList>
    </citation>
    <scope>NUCLEOTIDE SEQUENCE</scope>
</reference>
<dbReference type="InterPro" id="IPR000456">
    <property type="entry name" value="Ribosomal_bL17"/>
</dbReference>
<comment type="similarity">
    <text evidence="1 4">Belongs to the bacterial ribosomal protein bL17 family.</text>
</comment>
<sequence>MTKFRKLNRPTAHRMSMFRTMVSQLVKHERIETTITKAKEVRRMADNMVQLGKEGTLCAARRAAAFVRGDDVIHKLFTELAYRYKDRNGGYTRMLRSRIRVGDAAPMAYIEFVDRENELRQAKPPAPQPPQRQPLDPWTKSRLSRQYASPKEEKASNSES</sequence>
<evidence type="ECO:0000256" key="5">
    <source>
        <dbReference type="SAM" id="MobiDB-lite"/>
    </source>
</evidence>
<keyword evidence="2 4" id="KW-0689">Ribosomal protein</keyword>
<organism evidence="6 7">
    <name type="scientific">Oldenlandia corymbosa var. corymbosa</name>
    <dbReference type="NCBI Taxonomy" id="529605"/>
    <lineage>
        <taxon>Eukaryota</taxon>
        <taxon>Viridiplantae</taxon>
        <taxon>Streptophyta</taxon>
        <taxon>Embryophyta</taxon>
        <taxon>Tracheophyta</taxon>
        <taxon>Spermatophyta</taxon>
        <taxon>Magnoliopsida</taxon>
        <taxon>eudicotyledons</taxon>
        <taxon>Gunneridae</taxon>
        <taxon>Pentapetalae</taxon>
        <taxon>asterids</taxon>
        <taxon>lamiids</taxon>
        <taxon>Gentianales</taxon>
        <taxon>Rubiaceae</taxon>
        <taxon>Rubioideae</taxon>
        <taxon>Spermacoceae</taxon>
        <taxon>Hedyotis-Oldenlandia complex</taxon>
        <taxon>Oldenlandia</taxon>
    </lineage>
</organism>
<keyword evidence="3 4" id="KW-0687">Ribonucleoprotein</keyword>
<proteinExistence type="inferred from homology"/>
<dbReference type="GO" id="GO:0003735">
    <property type="term" value="F:structural constituent of ribosome"/>
    <property type="evidence" value="ECO:0007669"/>
    <property type="project" value="InterPro"/>
</dbReference>
<dbReference type="NCBIfam" id="TIGR00059">
    <property type="entry name" value="L17"/>
    <property type="match status" value="1"/>
</dbReference>
<evidence type="ECO:0000313" key="6">
    <source>
        <dbReference type="EMBL" id="CAI9108505.1"/>
    </source>
</evidence>
<dbReference type="Pfam" id="PF01196">
    <property type="entry name" value="Ribosomal_L17"/>
    <property type="match status" value="1"/>
</dbReference>
<dbReference type="GO" id="GO:0022625">
    <property type="term" value="C:cytosolic large ribosomal subunit"/>
    <property type="evidence" value="ECO:0007669"/>
    <property type="project" value="TreeGrafter"/>
</dbReference>
<dbReference type="GO" id="GO:0006412">
    <property type="term" value="P:translation"/>
    <property type="evidence" value="ECO:0007669"/>
    <property type="project" value="InterPro"/>
</dbReference>
<feature type="compositionally biased region" description="Basic and acidic residues" evidence="5">
    <location>
        <begin position="150"/>
        <end position="160"/>
    </location>
</feature>
<evidence type="ECO:0000256" key="3">
    <source>
        <dbReference type="ARBA" id="ARBA00023274"/>
    </source>
</evidence>
<evidence type="ECO:0000256" key="1">
    <source>
        <dbReference type="ARBA" id="ARBA00008777"/>
    </source>
</evidence>
<dbReference type="EMBL" id="OX459123">
    <property type="protein sequence ID" value="CAI9108505.1"/>
    <property type="molecule type" value="Genomic_DNA"/>
</dbReference>
<dbReference type="SUPFAM" id="SSF64263">
    <property type="entry name" value="Prokaryotic ribosomal protein L17"/>
    <property type="match status" value="1"/>
</dbReference>
<dbReference type="Proteomes" id="UP001161247">
    <property type="component" value="Chromosome 6"/>
</dbReference>
<accession>A0AAV1DNC1</accession>
<dbReference type="FunFam" id="3.90.1030.10:FF:000004">
    <property type="entry name" value="50S ribosomal protein L17"/>
    <property type="match status" value="1"/>
</dbReference>
<feature type="region of interest" description="Disordered" evidence="5">
    <location>
        <begin position="118"/>
        <end position="160"/>
    </location>
</feature>
<dbReference type="PANTHER" id="PTHR14413:SF16">
    <property type="entry name" value="LARGE RIBOSOMAL SUBUNIT PROTEIN BL17M"/>
    <property type="match status" value="1"/>
</dbReference>
<evidence type="ECO:0000313" key="7">
    <source>
        <dbReference type="Proteomes" id="UP001161247"/>
    </source>
</evidence>
<dbReference type="HAMAP" id="MF_01368">
    <property type="entry name" value="Ribosomal_bL17"/>
    <property type="match status" value="1"/>
</dbReference>